<accession>A0A699WI75</accession>
<name>A0A699WI75_TANCI</name>
<proteinExistence type="predicted"/>
<reference evidence="2" key="1">
    <citation type="journal article" date="2019" name="Sci. Rep.">
        <title>Draft genome of Tanacetum cinerariifolium, the natural source of mosquito coil.</title>
        <authorList>
            <person name="Yamashiro T."/>
            <person name="Shiraishi A."/>
            <person name="Satake H."/>
            <person name="Nakayama K."/>
        </authorList>
    </citation>
    <scope>NUCLEOTIDE SEQUENCE</scope>
</reference>
<dbReference type="AlphaFoldDB" id="A0A699WI75"/>
<dbReference type="EMBL" id="BKCJ011612994">
    <property type="protein sequence ID" value="GFD44074.1"/>
    <property type="molecule type" value="Genomic_DNA"/>
</dbReference>
<evidence type="ECO:0000256" key="1">
    <source>
        <dbReference type="SAM" id="MobiDB-lite"/>
    </source>
</evidence>
<feature type="region of interest" description="Disordered" evidence="1">
    <location>
        <begin position="1"/>
        <end position="31"/>
    </location>
</feature>
<protein>
    <submittedName>
        <fullName evidence="2">Uncharacterized protein</fullName>
    </submittedName>
</protein>
<organism evidence="2">
    <name type="scientific">Tanacetum cinerariifolium</name>
    <name type="common">Dalmatian daisy</name>
    <name type="synonym">Chrysanthemum cinerariifolium</name>
    <dbReference type="NCBI Taxonomy" id="118510"/>
    <lineage>
        <taxon>Eukaryota</taxon>
        <taxon>Viridiplantae</taxon>
        <taxon>Streptophyta</taxon>
        <taxon>Embryophyta</taxon>
        <taxon>Tracheophyta</taxon>
        <taxon>Spermatophyta</taxon>
        <taxon>Magnoliopsida</taxon>
        <taxon>eudicotyledons</taxon>
        <taxon>Gunneridae</taxon>
        <taxon>Pentapetalae</taxon>
        <taxon>asterids</taxon>
        <taxon>campanulids</taxon>
        <taxon>Asterales</taxon>
        <taxon>Asteraceae</taxon>
        <taxon>Asteroideae</taxon>
        <taxon>Anthemideae</taxon>
        <taxon>Anthemidinae</taxon>
        <taxon>Tanacetum</taxon>
    </lineage>
</organism>
<evidence type="ECO:0000313" key="2">
    <source>
        <dbReference type="EMBL" id="GFD44074.1"/>
    </source>
</evidence>
<feature type="non-terminal residue" evidence="2">
    <location>
        <position position="1"/>
    </location>
</feature>
<comment type="caution">
    <text evidence="2">The sequence shown here is derived from an EMBL/GenBank/DDBJ whole genome shotgun (WGS) entry which is preliminary data.</text>
</comment>
<gene>
    <name evidence="2" type="ORF">Tci_916043</name>
</gene>
<sequence>APLTLRLHLSPTPRGSIRQETKVPQSSSLPHADAADEAAYAVWMSDMEGLPLLSLA</sequence>